<dbReference type="Pfam" id="PF05569">
    <property type="entry name" value="Peptidase_M56"/>
    <property type="match status" value="1"/>
</dbReference>
<feature type="domain" description="Peptidase M56" evidence="4">
    <location>
        <begin position="195"/>
        <end position="392"/>
    </location>
</feature>
<dbReference type="Gene3D" id="3.30.2010.10">
    <property type="entry name" value="Metalloproteases ('zincins'), catalytic domain"/>
    <property type="match status" value="1"/>
</dbReference>
<keyword evidence="1" id="KW-0175">Coiled coil</keyword>
<feature type="coiled-coil region" evidence="1">
    <location>
        <begin position="651"/>
        <end position="726"/>
    </location>
</feature>
<keyword evidence="3" id="KW-0812">Transmembrane</keyword>
<protein>
    <submittedName>
        <fullName evidence="5">Regulatory protein BlaR1</fullName>
    </submittedName>
</protein>
<keyword evidence="3" id="KW-1133">Transmembrane helix</keyword>
<gene>
    <name evidence="5" type="primary">blaR1_3</name>
    <name evidence="5" type="ORF">I41_54060</name>
</gene>
<feature type="region of interest" description="Disordered" evidence="2">
    <location>
        <begin position="830"/>
        <end position="881"/>
    </location>
</feature>
<dbReference type="InterPro" id="IPR008756">
    <property type="entry name" value="Peptidase_M56"/>
</dbReference>
<feature type="transmembrane region" description="Helical" evidence="3">
    <location>
        <begin position="410"/>
        <end position="429"/>
    </location>
</feature>
<feature type="compositionally biased region" description="Low complexity" evidence="2">
    <location>
        <begin position="156"/>
        <end position="167"/>
    </location>
</feature>
<evidence type="ECO:0000259" key="4">
    <source>
        <dbReference type="Pfam" id="PF05569"/>
    </source>
</evidence>
<feature type="compositionally biased region" description="Low complexity" evidence="2">
    <location>
        <begin position="1280"/>
        <end position="1300"/>
    </location>
</feature>
<sequence length="1643" mass="179368">MNASLWQLAAWTMIHSLWLGAAVALAGGFLRLACRRAAPNTRYAISLATLAALTLTPLAAAAWLSVNGVPQLAVANLESASLPLPLGDGTKRARSPVATERSAVARAQQWGEGQRQVPAPNPHSQILPSESKEPGTEFPAIIDLAHATPTELDALAAQAQGAASSTTTPPPAPPIPHSSFPISPPTYSPTHLLTTTLPYLPTLWLIGAPVTFALLATGLVGSERLRRRATPLTAGIAFDACQRLRQTLNITRRVALAASDGVAQPILVGIVRPLILLPTAALAGWTPEELDMVLLHELAHVRRWDNLVNLAQRIVESLLFFHPAAWLVSRQVRRDREECCDAAVIRHTNRPEAYATLLIDIASRLRLNGQLSPAQSLTVASAMASHPLAGRIRRILNLEAEPMRITRRTLAATLLLPLLLAAAILYSGASAQDPPPSTGGAGGGIPDASGANLPDSAEKTGDESTKSGNPPADAPFIRRVYPIASGNLIDPIELAKAMHRHRIEITWLENQQRIVVSAPDEVHQRIAPLLLKQGSETVASNHGPIAPAMAAVPESAADSNPPIDVETSHLQNEIRILQDLIGKTQKELVDIQVFKELSVRQANNPATLEAAVNAELEKDPTNNMYKQQLFELQSQLQSKLAVSNDPQSAEIQRLRSVIEKTEAQATQYRSEAERALREKIAKMPNDTLRAAITEYKIRRKSAEENLTKYEQDLAAAQAKLAQLASTAPAQLAPLLDRLEQLRAAFDAQRPLFEKDPNSPLQKVRYDGADLPNIVDDHWHYLVKGIGNEPGKPPIWFNWSRLGGKQYEIEVPAAAHEKFFRPMFDGQLPTVGVGSPVSPNQDAAPSGSISDNAQPTANASPNSAAPVQEPEPPADQTPAMNTNAQADSNEIDVHFPQGFPDSDQERERIRKSLEAEGFKVQYAASQYGDRLTRSLRVNIPNGLPAKPVWESRPEGMVVRIINEPAGSPGSQNQGGEATGSKPDMARTSNQASPNSPAPVQEPEPPTKLAPVHAPPPTHPSVLRGLASLEQLSQGPTTAEIQRAFLVRHDNPEVTHKYDVFPSMRKGIADRLEKLATHPLSQHVNVKWKWIDDNTRIQVIAPEEAHRLLFDRPLSDELIDLPHKPSSPFPTLENQKIADRAYKLLGLELEPADGEDLRRIKKLGYNGGLRVTRANEMAGTVWGDLLVGLHAWPVTDFKSLNEVLLRDDLGELNPLKYYVIRKEGSGRFGSSPDGEDVVVTGRLQIPDAELLSRGLELTNQAVAQLTASAPTAGDYSPDAGQTAPNAPAAATPTASTTTSPPNQTFLYDGKTFDQWRDLWKLELNPERRTEAINALAAFSRAGYGDEAIEAILDVAAEYDFTLIDGDAEDKLKERILKQLSDRAGVATPKDPWIPLLLRRLEQDPEKWRGLAVMLFSRATPPHREAFGGLVIMSAENIEHLRKFAADPQHAQSPYVLAALYRVAGRDPAVDSLLKEAFSSPNSAASLGALQGVAFTRLDEFPEQFEMLFAEDEKTRKEARLVLVQNYSEDRHHEVLTRLLGVLDDPGQSTRHVDAIRALGAIGRVRDPMRPGLETETRKLISGRLEKIRKEGPVELFVPSSVALSSMYSAYSRNESKDLMKDLPAERKKLMDESAEQLKQEEASLF</sequence>
<keyword evidence="3" id="KW-0472">Membrane</keyword>
<evidence type="ECO:0000256" key="2">
    <source>
        <dbReference type="SAM" id="MobiDB-lite"/>
    </source>
</evidence>
<feature type="transmembrane region" description="Helical" evidence="3">
    <location>
        <begin position="12"/>
        <end position="32"/>
    </location>
</feature>
<dbReference type="PANTHER" id="PTHR34978:SF3">
    <property type="entry name" value="SLR0241 PROTEIN"/>
    <property type="match status" value="1"/>
</dbReference>
<organism evidence="5 6">
    <name type="scientific">Lacipirellula limnantheis</name>
    <dbReference type="NCBI Taxonomy" id="2528024"/>
    <lineage>
        <taxon>Bacteria</taxon>
        <taxon>Pseudomonadati</taxon>
        <taxon>Planctomycetota</taxon>
        <taxon>Planctomycetia</taxon>
        <taxon>Pirellulales</taxon>
        <taxon>Lacipirellulaceae</taxon>
        <taxon>Lacipirellula</taxon>
    </lineage>
</organism>
<feature type="region of interest" description="Disordered" evidence="2">
    <location>
        <begin position="86"/>
        <end position="134"/>
    </location>
</feature>
<dbReference type="InterPro" id="IPR052173">
    <property type="entry name" value="Beta-lactam_resp_regulator"/>
</dbReference>
<dbReference type="OrthoDB" id="291597at2"/>
<feature type="region of interest" description="Disordered" evidence="2">
    <location>
        <begin position="432"/>
        <end position="475"/>
    </location>
</feature>
<dbReference type="CDD" id="cd07341">
    <property type="entry name" value="M56_BlaR1_MecR1_like"/>
    <property type="match status" value="1"/>
</dbReference>
<feature type="region of interest" description="Disordered" evidence="2">
    <location>
        <begin position="156"/>
        <end position="182"/>
    </location>
</feature>
<feature type="compositionally biased region" description="Pro residues" evidence="2">
    <location>
        <begin position="994"/>
        <end position="1017"/>
    </location>
</feature>
<dbReference type="EMBL" id="CP036339">
    <property type="protein sequence ID" value="QDT76161.1"/>
    <property type="molecule type" value="Genomic_DNA"/>
</dbReference>
<dbReference type="KEGG" id="llh:I41_54060"/>
<reference evidence="5 6" key="1">
    <citation type="submission" date="2019-02" db="EMBL/GenBank/DDBJ databases">
        <title>Deep-cultivation of Planctomycetes and their phenomic and genomic characterization uncovers novel biology.</title>
        <authorList>
            <person name="Wiegand S."/>
            <person name="Jogler M."/>
            <person name="Boedeker C."/>
            <person name="Pinto D."/>
            <person name="Vollmers J."/>
            <person name="Rivas-Marin E."/>
            <person name="Kohn T."/>
            <person name="Peeters S.H."/>
            <person name="Heuer A."/>
            <person name="Rast P."/>
            <person name="Oberbeckmann S."/>
            <person name="Bunk B."/>
            <person name="Jeske O."/>
            <person name="Meyerdierks A."/>
            <person name="Storesund J.E."/>
            <person name="Kallscheuer N."/>
            <person name="Luecker S."/>
            <person name="Lage O.M."/>
            <person name="Pohl T."/>
            <person name="Merkel B.J."/>
            <person name="Hornburger P."/>
            <person name="Mueller R.-W."/>
            <person name="Bruemmer F."/>
            <person name="Labrenz M."/>
            <person name="Spormann A.M."/>
            <person name="Op den Camp H."/>
            <person name="Overmann J."/>
            <person name="Amann R."/>
            <person name="Jetten M.S.M."/>
            <person name="Mascher T."/>
            <person name="Medema M.H."/>
            <person name="Devos D.P."/>
            <person name="Kaster A.-K."/>
            <person name="Ovreas L."/>
            <person name="Rohde M."/>
            <person name="Galperin M.Y."/>
            <person name="Jogler C."/>
        </authorList>
    </citation>
    <scope>NUCLEOTIDE SEQUENCE [LARGE SCALE GENOMIC DNA]</scope>
    <source>
        <strain evidence="5 6">I41</strain>
    </source>
</reference>
<feature type="transmembrane region" description="Helical" evidence="3">
    <location>
        <begin position="202"/>
        <end position="221"/>
    </location>
</feature>
<feature type="region of interest" description="Disordered" evidence="2">
    <location>
        <begin position="961"/>
        <end position="1020"/>
    </location>
</feature>
<evidence type="ECO:0000256" key="1">
    <source>
        <dbReference type="SAM" id="Coils"/>
    </source>
</evidence>
<feature type="compositionally biased region" description="Low complexity" evidence="2">
    <location>
        <begin position="851"/>
        <end position="865"/>
    </location>
</feature>
<keyword evidence="6" id="KW-1185">Reference proteome</keyword>
<dbReference type="PANTHER" id="PTHR34978">
    <property type="entry name" value="POSSIBLE SENSOR-TRANSDUCER PROTEIN BLAR"/>
    <property type="match status" value="1"/>
</dbReference>
<proteinExistence type="predicted"/>
<evidence type="ECO:0000313" key="6">
    <source>
        <dbReference type="Proteomes" id="UP000317909"/>
    </source>
</evidence>
<accession>A0A517U6A0</accession>
<feature type="compositionally biased region" description="Polar residues" evidence="2">
    <location>
        <begin position="836"/>
        <end position="850"/>
    </location>
</feature>
<name>A0A517U6A0_9BACT</name>
<evidence type="ECO:0000256" key="3">
    <source>
        <dbReference type="SAM" id="Phobius"/>
    </source>
</evidence>
<dbReference type="RefSeq" id="WP_145435910.1">
    <property type="nucleotide sequence ID" value="NZ_CP036339.1"/>
</dbReference>
<feature type="transmembrane region" description="Helical" evidence="3">
    <location>
        <begin position="44"/>
        <end position="66"/>
    </location>
</feature>
<feature type="compositionally biased region" description="Pro residues" evidence="2">
    <location>
        <begin position="168"/>
        <end position="182"/>
    </location>
</feature>
<feature type="region of interest" description="Disordered" evidence="2">
    <location>
        <begin position="1267"/>
        <end position="1304"/>
    </location>
</feature>
<feature type="compositionally biased region" description="Basic and acidic residues" evidence="2">
    <location>
        <begin position="456"/>
        <end position="465"/>
    </location>
</feature>
<dbReference type="Proteomes" id="UP000317909">
    <property type="component" value="Chromosome"/>
</dbReference>
<evidence type="ECO:0000313" key="5">
    <source>
        <dbReference type="EMBL" id="QDT76161.1"/>
    </source>
</evidence>